<organism evidence="2 3">
    <name type="scientific">Amylocarpus encephaloides</name>
    <dbReference type="NCBI Taxonomy" id="45428"/>
    <lineage>
        <taxon>Eukaryota</taxon>
        <taxon>Fungi</taxon>
        <taxon>Dikarya</taxon>
        <taxon>Ascomycota</taxon>
        <taxon>Pezizomycotina</taxon>
        <taxon>Leotiomycetes</taxon>
        <taxon>Helotiales</taxon>
        <taxon>Helotiales incertae sedis</taxon>
        <taxon>Amylocarpus</taxon>
    </lineage>
</organism>
<keyword evidence="3" id="KW-1185">Reference proteome</keyword>
<sequence length="193" mass="22654">MAISKIWSQEEAASKIHDLEQKNRSLVAKIMKLQGETDQVTDVDIQVRFNKLYDAIRTWIQNVQRDLRQKGWSFKDIFQQEVQDDPSTLSRMGILLHEDDEQDPGLAIWDDNRLDIRWAWWLGKHTTCIYVVLSIMIWRYLEEGIFHHPFPIGVPKSARNMFGEIIKSMKMTDDGEGMCISLTRAMLKERSTR</sequence>
<comment type="caution">
    <text evidence="2">The sequence shown here is derived from an EMBL/GenBank/DDBJ whole genome shotgun (WGS) entry which is preliminary data.</text>
</comment>
<evidence type="ECO:0000313" key="3">
    <source>
        <dbReference type="Proteomes" id="UP000824998"/>
    </source>
</evidence>
<feature type="coiled-coil region" evidence="1">
    <location>
        <begin position="9"/>
        <end position="36"/>
    </location>
</feature>
<accession>A0A9P7YA42</accession>
<dbReference type="EMBL" id="MU251798">
    <property type="protein sequence ID" value="KAG9229233.1"/>
    <property type="molecule type" value="Genomic_DNA"/>
</dbReference>
<dbReference type="AlphaFoldDB" id="A0A9P7YA42"/>
<dbReference type="OrthoDB" id="4868352at2759"/>
<name>A0A9P7YA42_9HELO</name>
<evidence type="ECO:0000256" key="1">
    <source>
        <dbReference type="SAM" id="Coils"/>
    </source>
</evidence>
<dbReference type="Proteomes" id="UP000824998">
    <property type="component" value="Unassembled WGS sequence"/>
</dbReference>
<gene>
    <name evidence="2" type="ORF">BJ875DRAFT_387789</name>
</gene>
<protein>
    <submittedName>
        <fullName evidence="2">Uncharacterized protein</fullName>
    </submittedName>
</protein>
<reference evidence="2" key="1">
    <citation type="journal article" date="2021" name="IMA Fungus">
        <title>Genomic characterization of three marine fungi, including Emericellopsis atlantica sp. nov. with signatures of a generalist lifestyle and marine biomass degradation.</title>
        <authorList>
            <person name="Hagestad O.C."/>
            <person name="Hou L."/>
            <person name="Andersen J.H."/>
            <person name="Hansen E.H."/>
            <person name="Altermark B."/>
            <person name="Li C."/>
            <person name="Kuhnert E."/>
            <person name="Cox R.J."/>
            <person name="Crous P.W."/>
            <person name="Spatafora J.W."/>
            <person name="Lail K."/>
            <person name="Amirebrahimi M."/>
            <person name="Lipzen A."/>
            <person name="Pangilinan J."/>
            <person name="Andreopoulos W."/>
            <person name="Hayes R.D."/>
            <person name="Ng V."/>
            <person name="Grigoriev I.V."/>
            <person name="Jackson S.A."/>
            <person name="Sutton T.D.S."/>
            <person name="Dobson A.D.W."/>
            <person name="Rama T."/>
        </authorList>
    </citation>
    <scope>NUCLEOTIDE SEQUENCE</scope>
    <source>
        <strain evidence="2">TRa018bII</strain>
    </source>
</reference>
<keyword evidence="1" id="KW-0175">Coiled coil</keyword>
<evidence type="ECO:0000313" key="2">
    <source>
        <dbReference type="EMBL" id="KAG9229233.1"/>
    </source>
</evidence>
<proteinExistence type="predicted"/>